<evidence type="ECO:0000313" key="7">
    <source>
        <dbReference type="Proteomes" id="UP000887568"/>
    </source>
</evidence>
<evidence type="ECO:0000256" key="2">
    <source>
        <dbReference type="ARBA" id="ARBA00010352"/>
    </source>
</evidence>
<protein>
    <recommendedName>
        <fullName evidence="8">Beta-microseminoprotein</fullName>
    </recommendedName>
</protein>
<dbReference type="PANTHER" id="PTHR10500:SF0">
    <property type="entry name" value="SCO-SPONDIN-LIKE"/>
    <property type="match status" value="1"/>
</dbReference>
<comment type="similarity">
    <text evidence="2">Belongs to the beta-microseminoprotein family.</text>
</comment>
<dbReference type="OMA" id="ANASCFQ"/>
<dbReference type="Proteomes" id="UP000887568">
    <property type="component" value="Unplaced"/>
</dbReference>
<dbReference type="AlphaFoldDB" id="A0A914B0K9"/>
<evidence type="ECO:0000256" key="1">
    <source>
        <dbReference type="ARBA" id="ARBA00004613"/>
    </source>
</evidence>
<dbReference type="RefSeq" id="XP_038069527.1">
    <property type="nucleotide sequence ID" value="XM_038213599.1"/>
</dbReference>
<dbReference type="Pfam" id="PF05825">
    <property type="entry name" value="PSP94"/>
    <property type="match status" value="1"/>
</dbReference>
<feature type="signal peptide" evidence="5">
    <location>
        <begin position="1"/>
        <end position="20"/>
    </location>
</feature>
<accession>A0A914B0K9</accession>
<feature type="chain" id="PRO_5036742310" description="Beta-microseminoprotein" evidence="5">
    <location>
        <begin position="21"/>
        <end position="104"/>
    </location>
</feature>
<dbReference type="InterPro" id="IPR008735">
    <property type="entry name" value="PSP94"/>
</dbReference>
<dbReference type="OrthoDB" id="6076852at2759"/>
<sequence>MAKLGVVIVCTMLLVAGANASCYFAKMKCEPGPFYGEIPGASTKCYDCTCMSSGKSVSCCFNVPIPVGYNHKKCVRTLDEDACTYKVVKRRNPRRECPVNAWSG</sequence>
<keyword evidence="4" id="KW-1015">Disulfide bond</keyword>
<dbReference type="PANTHER" id="PTHR10500">
    <property type="entry name" value="BETA-MICROSEMINOPROTEIN"/>
    <property type="match status" value="1"/>
</dbReference>
<dbReference type="EnsemblMetazoa" id="XM_038213599.1">
    <property type="protein sequence ID" value="XP_038069527.1"/>
    <property type="gene ID" value="LOC119738681"/>
</dbReference>
<organism evidence="6 7">
    <name type="scientific">Patiria miniata</name>
    <name type="common">Bat star</name>
    <name type="synonym">Asterina miniata</name>
    <dbReference type="NCBI Taxonomy" id="46514"/>
    <lineage>
        <taxon>Eukaryota</taxon>
        <taxon>Metazoa</taxon>
        <taxon>Echinodermata</taxon>
        <taxon>Eleutherozoa</taxon>
        <taxon>Asterozoa</taxon>
        <taxon>Asteroidea</taxon>
        <taxon>Valvatacea</taxon>
        <taxon>Valvatida</taxon>
        <taxon>Asterinidae</taxon>
        <taxon>Patiria</taxon>
    </lineage>
</organism>
<evidence type="ECO:0008006" key="8">
    <source>
        <dbReference type="Google" id="ProtNLM"/>
    </source>
</evidence>
<evidence type="ECO:0000256" key="4">
    <source>
        <dbReference type="ARBA" id="ARBA00023157"/>
    </source>
</evidence>
<evidence type="ECO:0000256" key="5">
    <source>
        <dbReference type="SAM" id="SignalP"/>
    </source>
</evidence>
<dbReference type="GeneID" id="119738681"/>
<name>A0A914B0K9_PATMI</name>
<proteinExistence type="inferred from homology"/>
<evidence type="ECO:0000256" key="3">
    <source>
        <dbReference type="ARBA" id="ARBA00022525"/>
    </source>
</evidence>
<keyword evidence="7" id="KW-1185">Reference proteome</keyword>
<keyword evidence="5" id="KW-0732">Signal</keyword>
<dbReference type="Gene3D" id="2.60.40.1900">
    <property type="entry name" value="Beta-microseminoprotein (PSP94) domain"/>
    <property type="match status" value="1"/>
</dbReference>
<reference evidence="6" key="1">
    <citation type="submission" date="2022-11" db="UniProtKB">
        <authorList>
            <consortium name="EnsemblMetazoa"/>
        </authorList>
    </citation>
    <scope>IDENTIFICATION</scope>
</reference>
<dbReference type="GO" id="GO:0005576">
    <property type="term" value="C:extracellular region"/>
    <property type="evidence" value="ECO:0007669"/>
    <property type="project" value="UniProtKB-SubCell"/>
</dbReference>
<evidence type="ECO:0000313" key="6">
    <source>
        <dbReference type="EnsemblMetazoa" id="XP_038069527.1"/>
    </source>
</evidence>
<keyword evidence="3" id="KW-0964">Secreted</keyword>
<comment type="subcellular location">
    <subcellularLocation>
        <location evidence="1">Secreted</location>
    </subcellularLocation>
</comment>